<dbReference type="GO" id="GO:0008081">
    <property type="term" value="F:phosphoric diester hydrolase activity"/>
    <property type="evidence" value="ECO:0007669"/>
    <property type="project" value="InterPro"/>
</dbReference>
<sequence length="253" mass="27170">MIAGYLSPAAPRVLAHRGLATAAPENTMLAFVMALAHGVTHIETDVHASSDRVAVISHDPDLSRLTGRAERIGDLTMAELAEIDLGEGQSFVSLAEAIDAFPDARFNIDIKSDDAVQAAVDAVRATRSSGRVLITSFSGARRRAAVKLLPSVATSASSTQFVLAFSAALVGAAPLARWMLRDVHAVQIPESVRGIRILTPRIIRVLHSAVHEVHVWTVNDIADMHRLLDLGIDGLVTDRADLAMQVLLERSQR</sequence>
<dbReference type="EMBL" id="CP017146">
    <property type="protein sequence ID" value="QHO71157.1"/>
    <property type="molecule type" value="Genomic_DNA"/>
</dbReference>
<proteinExistence type="predicted"/>
<dbReference type="Pfam" id="PF03009">
    <property type="entry name" value="GDPD"/>
    <property type="match status" value="1"/>
</dbReference>
<dbReference type="AlphaFoldDB" id="A0A7L5ALB0"/>
<dbReference type="PROSITE" id="PS51704">
    <property type="entry name" value="GP_PDE"/>
    <property type="match status" value="1"/>
</dbReference>
<dbReference type="Gene3D" id="3.20.20.190">
    <property type="entry name" value="Phosphatidylinositol (PI) phosphodiesterase"/>
    <property type="match status" value="1"/>
</dbReference>
<dbReference type="PANTHER" id="PTHR43805:SF1">
    <property type="entry name" value="GP-PDE DOMAIN-CONTAINING PROTEIN"/>
    <property type="match status" value="1"/>
</dbReference>
<dbReference type="GO" id="GO:0006629">
    <property type="term" value="P:lipid metabolic process"/>
    <property type="evidence" value="ECO:0007669"/>
    <property type="project" value="InterPro"/>
</dbReference>
<protein>
    <submittedName>
        <fullName evidence="2">Glycerophosphodiester phosphodiesterase</fullName>
    </submittedName>
</protein>
<dbReference type="SUPFAM" id="SSF51695">
    <property type="entry name" value="PLC-like phosphodiesterases"/>
    <property type="match status" value="1"/>
</dbReference>
<name>A0A7L5ALB0_9MICO</name>
<evidence type="ECO:0000313" key="2">
    <source>
        <dbReference type="EMBL" id="QHO71157.1"/>
    </source>
</evidence>
<dbReference type="PANTHER" id="PTHR43805">
    <property type="entry name" value="GLYCEROPHOSPHORYL DIESTER PHOSPHODIESTERASE"/>
    <property type="match status" value="1"/>
</dbReference>
<accession>A0A7L5ALB0</accession>
<dbReference type="KEGG" id="mant:BHD05_11385"/>
<dbReference type="Proteomes" id="UP000464507">
    <property type="component" value="Chromosome"/>
</dbReference>
<gene>
    <name evidence="2" type="ORF">BHD05_11385</name>
</gene>
<dbReference type="RefSeq" id="WP_161886545.1">
    <property type="nucleotide sequence ID" value="NZ_CP017146.1"/>
</dbReference>
<evidence type="ECO:0000313" key="3">
    <source>
        <dbReference type="Proteomes" id="UP000464507"/>
    </source>
</evidence>
<organism evidence="2 3">
    <name type="scientific">Marisediminicola antarctica</name>
    <dbReference type="NCBI Taxonomy" id="674079"/>
    <lineage>
        <taxon>Bacteria</taxon>
        <taxon>Bacillati</taxon>
        <taxon>Actinomycetota</taxon>
        <taxon>Actinomycetes</taxon>
        <taxon>Micrococcales</taxon>
        <taxon>Microbacteriaceae</taxon>
        <taxon>Marisediminicola</taxon>
    </lineage>
</organism>
<dbReference type="OrthoDB" id="5241788at2"/>
<dbReference type="InterPro" id="IPR017946">
    <property type="entry name" value="PLC-like_Pdiesterase_TIM-brl"/>
</dbReference>
<keyword evidence="3" id="KW-1185">Reference proteome</keyword>
<feature type="domain" description="GP-PDE" evidence="1">
    <location>
        <begin position="11"/>
        <end position="247"/>
    </location>
</feature>
<reference evidence="2 3" key="1">
    <citation type="submission" date="2016-09" db="EMBL/GenBank/DDBJ databases">
        <title>Complete genome sequence of microbes from the polar regions.</title>
        <authorList>
            <person name="Liao L."/>
            <person name="Chen B."/>
        </authorList>
    </citation>
    <scope>NUCLEOTIDE SEQUENCE [LARGE SCALE GENOMIC DNA]</scope>
    <source>
        <strain evidence="2 3">ZS314</strain>
    </source>
</reference>
<dbReference type="CDD" id="cd08561">
    <property type="entry name" value="GDPD_cytoplasmic_ScUgpQ2_like"/>
    <property type="match status" value="1"/>
</dbReference>
<evidence type="ECO:0000259" key="1">
    <source>
        <dbReference type="PROSITE" id="PS51704"/>
    </source>
</evidence>
<dbReference type="InterPro" id="IPR030395">
    <property type="entry name" value="GP_PDE_dom"/>
</dbReference>